<accession>A0A0L0MIW6</accession>
<dbReference type="OrthoDB" id="9758375at2"/>
<dbReference type="PANTHER" id="PTHR43694">
    <property type="entry name" value="RIBONUCLEASE J"/>
    <property type="match status" value="1"/>
</dbReference>
<dbReference type="RefSeq" id="WP_050337261.1">
    <property type="nucleotide sequence ID" value="NZ_JPSQ01000043.1"/>
</dbReference>
<dbReference type="InterPro" id="IPR042173">
    <property type="entry name" value="RNase_J_2"/>
</dbReference>
<dbReference type="PATRIC" id="fig|198422.3.peg.201"/>
<dbReference type="PANTHER" id="PTHR43694:SF4">
    <property type="entry name" value="RIBONUCLEASE J 2"/>
    <property type="match status" value="1"/>
</dbReference>
<reference evidence="1 2" key="1">
    <citation type="journal article" date="2015" name="BMC Microbiol.">
        <title>'Candidatus Phytoplasma phoenicium' associated with almond witches'-broom disease: from draft genome to genetic diversity among strain populations.</title>
        <authorList>
            <person name="Quaglino F."/>
            <person name="Kube M."/>
            <person name="Jawhari M."/>
            <person name="Abou-Jawdah Y."/>
            <person name="Siewert C."/>
            <person name="Choueiri E."/>
            <person name="Sobh H."/>
            <person name="Casati P."/>
            <person name="Tedeschi R."/>
            <person name="Molino Lova M."/>
            <person name="Alma A."/>
            <person name="Bianco P.A."/>
        </authorList>
    </citation>
    <scope>NUCLEOTIDE SEQUENCE [LARGE SCALE GENOMIC DNA]</scope>
    <source>
        <strain evidence="1 2">SA213</strain>
    </source>
</reference>
<organism evidence="1 2">
    <name type="scientific">Candidatus Phytoplasma phoenicium</name>
    <dbReference type="NCBI Taxonomy" id="198422"/>
    <lineage>
        <taxon>Bacteria</taxon>
        <taxon>Bacillati</taxon>
        <taxon>Mycoplasmatota</taxon>
        <taxon>Mollicutes</taxon>
        <taxon>Acholeplasmatales</taxon>
        <taxon>Acholeplasmataceae</taxon>
        <taxon>Candidatus Phytoplasma</taxon>
        <taxon>16SrIX (Pigeon pea witches'-broom group)</taxon>
    </lineage>
</organism>
<protein>
    <submittedName>
        <fullName evidence="1">Ribonuclease J1</fullName>
    </submittedName>
</protein>
<comment type="caution">
    <text evidence="1">The sequence shown here is derived from an EMBL/GenBank/DDBJ whole genome shotgun (WGS) entry which is preliminary data.</text>
</comment>
<sequence length="236" mass="26963">MQEVNFSALGGLGEKGKNFYLLKIKSSYFVLDAGLKYPSSEIHGIDSIIPEYTRLEQIKHKIKGIFITCSLATHSGALPYLVNYLKVPIYSSNFAIEVLKTTLQQHDTEINIKEVTFKSIQEHSCIEFEDTKVSFFGLAHFLPETFGVVFETSQGSIVYMGEMHFLQPKNKNFQTNFNDLVKLTHKNKVLAFIAASQGSFSMNKQNKEDILEYYLSSYFSSIENSFFICLFNCRFD</sequence>
<dbReference type="SUPFAM" id="SSF56281">
    <property type="entry name" value="Metallo-hydrolase/oxidoreductase"/>
    <property type="match status" value="1"/>
</dbReference>
<dbReference type="Gene3D" id="3.40.50.10710">
    <property type="entry name" value="Metallo-hydrolase/oxidoreductase"/>
    <property type="match status" value="1"/>
</dbReference>
<dbReference type="CDD" id="cd07714">
    <property type="entry name" value="RNaseJ_MBL-fold"/>
    <property type="match status" value="1"/>
</dbReference>
<evidence type="ECO:0000313" key="2">
    <source>
        <dbReference type="Proteomes" id="UP000037086"/>
    </source>
</evidence>
<dbReference type="Proteomes" id="UP000037086">
    <property type="component" value="Unassembled WGS sequence"/>
</dbReference>
<gene>
    <name evidence="1" type="primary">rnjA</name>
    <name evidence="1" type="ORF">AlmWB_02180</name>
</gene>
<keyword evidence="2" id="KW-1185">Reference proteome</keyword>
<dbReference type="AlphaFoldDB" id="A0A0L0MIW6"/>
<proteinExistence type="predicted"/>
<name>A0A0L0MIW6_9MOLU</name>
<dbReference type="InterPro" id="IPR036866">
    <property type="entry name" value="RibonucZ/Hydroxyglut_hydro"/>
</dbReference>
<evidence type="ECO:0000313" key="1">
    <source>
        <dbReference type="EMBL" id="KND62592.1"/>
    </source>
</evidence>
<dbReference type="EMBL" id="JPSQ01000043">
    <property type="protein sequence ID" value="KND62592.1"/>
    <property type="molecule type" value="Genomic_DNA"/>
</dbReference>
<dbReference type="Gene3D" id="3.60.15.10">
    <property type="entry name" value="Ribonuclease Z/Hydroxyacylglutathione hydrolase-like"/>
    <property type="match status" value="1"/>
</dbReference>